<feature type="region of interest" description="Disordered" evidence="1">
    <location>
        <begin position="417"/>
        <end position="468"/>
    </location>
</feature>
<sequence length="876" mass="102311">MKSLDIFGSQILFRFNRESAHYTRFGSIFTIAIVSIVALRLILIISSVVQRTNPVVIYQERQVDSPKLFTINQNTFQMAFGMQDSNFNQFIDEQVYNITVTNIHKTTKVDPTTGKPTENYITTQVPITRCSLDNFPDQDNLHYYQQIDYTNMYCFPLDFDLSIEGDFNAENFQYIYINIQKCSQNCKPDDYIQNKLGYSFFSMQFSDIIVDPTQKTNPFKHYSRDTFFSTSLQMPKEVYFQMRNNYVQSDYGWITSDIETVNFPSFSYTEQNVYPSSFQDFFFQLVIRFEKQKENLYTRKYQNLNDIISQIGGFTQSLLAIGFIICSRLSQLDLNKEIINEAFNYENVNFEEDKILKMYNLNAQNEMATGVQQNISPPISQDVFFDNMQQSQLKKKIENNSQNQKHQINQLFKQDQPCINQSDNKGNLIKPISIDPNQSYSNNNNNNNNNQSISFNGNKNQSHQQSSLNQAIQCNTNQNLGTKSSSYRNNIKPEIQLHACEEKKGLEGMLSNKQQISVNPQQQDENEKQFLSYLIQYKNQTVKSNSHQEQYNFHLSSDHYKLKQQQLKLEEKEQKLKESVFKRLMQKATSSMTLNTLEYLKFFLWPFGQKIQQKKKVIDYSIDQLYYHLDVLYVIKKLMEVDKLKNILLNHDQLKLFEYIPKPTIRSNYGFCKKAEDIQFEIDDHYQDSRTELQKAQQAYQAYQNIANKENLSALDIKIIQLLDQKLLSLFGSSQNQRDYLIQNSQLLPQNIEVSQSLDPASALKNVKDKIQIQSFSVSNSNSEEDKNEKNQDISHTKLKNQPAPNTKEEHQYIFSPKSENQQMLTIAKDNLILSPRLDTENSMYSDIAGNEAELKQIQIHKFENSNPKGQSQLNQ</sequence>
<feature type="compositionally biased region" description="Basic and acidic residues" evidence="1">
    <location>
        <begin position="784"/>
        <end position="796"/>
    </location>
</feature>
<feature type="region of interest" description="Disordered" evidence="1">
    <location>
        <begin position="777"/>
        <end position="810"/>
    </location>
</feature>
<evidence type="ECO:0000256" key="1">
    <source>
        <dbReference type="SAM" id="MobiDB-lite"/>
    </source>
</evidence>
<feature type="transmembrane region" description="Helical" evidence="2">
    <location>
        <begin position="21"/>
        <end position="43"/>
    </location>
</feature>
<evidence type="ECO:0000313" key="3">
    <source>
        <dbReference type="EMBL" id="EAR88542.2"/>
    </source>
</evidence>
<feature type="compositionally biased region" description="Low complexity" evidence="1">
    <location>
        <begin position="437"/>
        <end position="460"/>
    </location>
</feature>
<dbReference type="KEGG" id="tet:TTHERM_00185160"/>
<dbReference type="HOGENOM" id="CLU_009697_1_0_1"/>
<keyword evidence="2 3" id="KW-0812">Transmembrane</keyword>
<dbReference type="PANTHER" id="PTHR31398:SF0">
    <property type="entry name" value="MEIOTIC NUCLEAR DIVISION PROTEIN 1 HOMOLOG"/>
    <property type="match status" value="1"/>
</dbReference>
<dbReference type="GeneID" id="7827323"/>
<dbReference type="Proteomes" id="UP000009168">
    <property type="component" value="Unassembled WGS sequence"/>
</dbReference>
<keyword evidence="2" id="KW-0472">Membrane</keyword>
<evidence type="ECO:0000313" key="4">
    <source>
        <dbReference type="Proteomes" id="UP000009168"/>
    </source>
</evidence>
<keyword evidence="4" id="KW-1185">Reference proteome</keyword>
<dbReference type="AlphaFoldDB" id="Q22T96"/>
<dbReference type="RefSeq" id="XP_001008787.2">
    <property type="nucleotide sequence ID" value="XM_001008787.2"/>
</dbReference>
<evidence type="ECO:0000256" key="2">
    <source>
        <dbReference type="SAM" id="Phobius"/>
    </source>
</evidence>
<gene>
    <name evidence="3" type="ORF">TTHERM_00185160</name>
</gene>
<name>Q22T96_TETTS</name>
<keyword evidence="2" id="KW-1133">Transmembrane helix</keyword>
<dbReference type="InParanoid" id="Q22T96"/>
<reference evidence="4" key="1">
    <citation type="journal article" date="2006" name="PLoS Biol.">
        <title>Macronuclear genome sequence of the ciliate Tetrahymena thermophila, a model eukaryote.</title>
        <authorList>
            <person name="Eisen J.A."/>
            <person name="Coyne R.S."/>
            <person name="Wu M."/>
            <person name="Wu D."/>
            <person name="Thiagarajan M."/>
            <person name="Wortman J.R."/>
            <person name="Badger J.H."/>
            <person name="Ren Q."/>
            <person name="Amedeo P."/>
            <person name="Jones K.M."/>
            <person name="Tallon L.J."/>
            <person name="Delcher A.L."/>
            <person name="Salzberg S.L."/>
            <person name="Silva J.C."/>
            <person name="Haas B.J."/>
            <person name="Majoros W.H."/>
            <person name="Farzad M."/>
            <person name="Carlton J.M."/>
            <person name="Smith R.K. Jr."/>
            <person name="Garg J."/>
            <person name="Pearlman R.E."/>
            <person name="Karrer K.M."/>
            <person name="Sun L."/>
            <person name="Manning G."/>
            <person name="Elde N.C."/>
            <person name="Turkewitz A.P."/>
            <person name="Asai D.J."/>
            <person name="Wilkes D.E."/>
            <person name="Wang Y."/>
            <person name="Cai H."/>
            <person name="Collins K."/>
            <person name="Stewart B.A."/>
            <person name="Lee S.R."/>
            <person name="Wilamowska K."/>
            <person name="Weinberg Z."/>
            <person name="Ruzzo W.L."/>
            <person name="Wloga D."/>
            <person name="Gaertig J."/>
            <person name="Frankel J."/>
            <person name="Tsao C.-C."/>
            <person name="Gorovsky M.A."/>
            <person name="Keeling P.J."/>
            <person name="Waller R.F."/>
            <person name="Patron N.J."/>
            <person name="Cherry J.M."/>
            <person name="Stover N.A."/>
            <person name="Krieger C.J."/>
            <person name="del Toro C."/>
            <person name="Ryder H.F."/>
            <person name="Williamson S.C."/>
            <person name="Barbeau R.A."/>
            <person name="Hamilton E.P."/>
            <person name="Orias E."/>
        </authorList>
    </citation>
    <scope>NUCLEOTIDE SEQUENCE [LARGE SCALE GENOMIC DNA]</scope>
    <source>
        <strain evidence="4">SB210</strain>
    </source>
</reference>
<accession>Q22T96</accession>
<dbReference type="EMBL" id="GG662840">
    <property type="protein sequence ID" value="EAR88542.2"/>
    <property type="molecule type" value="Genomic_DNA"/>
</dbReference>
<dbReference type="GO" id="GO:0007131">
    <property type="term" value="P:reciprocal meiotic recombination"/>
    <property type="evidence" value="ECO:0007669"/>
    <property type="project" value="TreeGrafter"/>
</dbReference>
<protein>
    <submittedName>
        <fullName evidence="3">Transmembrane protein, putative</fullName>
    </submittedName>
</protein>
<dbReference type="OrthoDB" id="293419at2759"/>
<dbReference type="GO" id="GO:0005634">
    <property type="term" value="C:nucleus"/>
    <property type="evidence" value="ECO:0007669"/>
    <property type="project" value="TreeGrafter"/>
</dbReference>
<organism evidence="3 4">
    <name type="scientific">Tetrahymena thermophila (strain SB210)</name>
    <dbReference type="NCBI Taxonomy" id="312017"/>
    <lineage>
        <taxon>Eukaryota</taxon>
        <taxon>Sar</taxon>
        <taxon>Alveolata</taxon>
        <taxon>Ciliophora</taxon>
        <taxon>Intramacronucleata</taxon>
        <taxon>Oligohymenophorea</taxon>
        <taxon>Hymenostomatida</taxon>
        <taxon>Tetrahymenina</taxon>
        <taxon>Tetrahymenidae</taxon>
        <taxon>Tetrahymena</taxon>
    </lineage>
</organism>
<proteinExistence type="predicted"/>
<dbReference type="PANTHER" id="PTHR31398">
    <property type="entry name" value="MEIOTIC NUCLEAR DIVISION PROTEIN 1 HOMOLOG"/>
    <property type="match status" value="1"/>
</dbReference>